<feature type="region of interest" description="Disordered" evidence="1">
    <location>
        <begin position="258"/>
        <end position="284"/>
    </location>
</feature>
<evidence type="ECO:0000313" key="3">
    <source>
        <dbReference type="Proteomes" id="UP000663861"/>
    </source>
</evidence>
<protein>
    <submittedName>
        <fullName evidence="2">Uncharacterized protein</fullName>
    </submittedName>
</protein>
<dbReference type="AlphaFoldDB" id="A0A8H3D9R2"/>
<sequence>MSNSDRPGPHPTPGCASLGVTPLHYLSSTTTTTTTTPQTITMPKRGWVWVGPNYIDSDEERPAKKKPATRGKKGKAIVPKWTTDAHPGWSDNKPTGEWGKRCVETWCLLAPYDSTITEEQWKKYYLERSALDRVNTIRGGSSASIESVDLGQPTWRILQDSADAIAAAIMGSAQLQDVNHKKQITHVLLGSFYFMRLDGVDEGNGPPEPRHLEVYSRLYSPFGLGTSVDFHYEYHYRRRLERQDDERFASLTAKLRTPADCGVEPPSRSNEDSDGENESGGPANAYIIFNGQEDGEGGLNTHFIEEAALKLFEKLLFGTEGWLSPRKMVDILLASGGVLQFHERDTEAAVSLLSKFQYFPGENTGKRALAPELKRVSYNSTNVIPKLLFHCSASSSISLGRTQENAPSLRS</sequence>
<evidence type="ECO:0000256" key="1">
    <source>
        <dbReference type="SAM" id="MobiDB-lite"/>
    </source>
</evidence>
<dbReference type="Proteomes" id="UP000663861">
    <property type="component" value="Unassembled WGS sequence"/>
</dbReference>
<feature type="compositionally biased region" description="Basic residues" evidence="1">
    <location>
        <begin position="63"/>
        <end position="75"/>
    </location>
</feature>
<accession>A0A8H3D9R2</accession>
<gene>
    <name evidence="2" type="ORF">RDB_LOCUS155731</name>
</gene>
<proteinExistence type="predicted"/>
<comment type="caution">
    <text evidence="2">The sequence shown here is derived from an EMBL/GenBank/DDBJ whole genome shotgun (WGS) entry which is preliminary data.</text>
</comment>
<evidence type="ECO:0000313" key="2">
    <source>
        <dbReference type="EMBL" id="CAE6521101.1"/>
    </source>
</evidence>
<dbReference type="EMBL" id="CAJMWY010004146">
    <property type="protein sequence ID" value="CAE6521101.1"/>
    <property type="molecule type" value="Genomic_DNA"/>
</dbReference>
<name>A0A8H3D9R2_9AGAM</name>
<organism evidence="2 3">
    <name type="scientific">Rhizoctonia solani</name>
    <dbReference type="NCBI Taxonomy" id="456999"/>
    <lineage>
        <taxon>Eukaryota</taxon>
        <taxon>Fungi</taxon>
        <taxon>Dikarya</taxon>
        <taxon>Basidiomycota</taxon>
        <taxon>Agaricomycotina</taxon>
        <taxon>Agaricomycetes</taxon>
        <taxon>Cantharellales</taxon>
        <taxon>Ceratobasidiaceae</taxon>
        <taxon>Rhizoctonia</taxon>
    </lineage>
</organism>
<reference evidence="2" key="1">
    <citation type="submission" date="2021-01" db="EMBL/GenBank/DDBJ databases">
        <authorList>
            <person name="Kaushik A."/>
        </authorList>
    </citation>
    <scope>NUCLEOTIDE SEQUENCE</scope>
    <source>
        <strain evidence="2">AG4-RS23</strain>
    </source>
</reference>
<feature type="region of interest" description="Disordered" evidence="1">
    <location>
        <begin position="56"/>
        <end position="75"/>
    </location>
</feature>